<evidence type="ECO:0000259" key="1">
    <source>
        <dbReference type="PROSITE" id="PS50206"/>
    </source>
</evidence>
<reference evidence="2 3" key="1">
    <citation type="submission" date="2008-03" db="EMBL/GenBank/DDBJ databases">
        <title>Complete sequence of Leptothrix cholodnii SP-6.</title>
        <authorList>
            <consortium name="US DOE Joint Genome Institute"/>
            <person name="Copeland A."/>
            <person name="Lucas S."/>
            <person name="Lapidus A."/>
            <person name="Glavina del Rio T."/>
            <person name="Dalin E."/>
            <person name="Tice H."/>
            <person name="Bruce D."/>
            <person name="Goodwin L."/>
            <person name="Pitluck S."/>
            <person name="Chertkov O."/>
            <person name="Brettin T."/>
            <person name="Detter J.C."/>
            <person name="Han C."/>
            <person name="Kuske C.R."/>
            <person name="Schmutz J."/>
            <person name="Larimer F."/>
            <person name="Land M."/>
            <person name="Hauser L."/>
            <person name="Kyrpides N."/>
            <person name="Lykidis A."/>
            <person name="Emerson D."/>
            <person name="Richardson P."/>
        </authorList>
    </citation>
    <scope>NUCLEOTIDE SEQUENCE [LARGE SCALE GENOMIC DNA]</scope>
    <source>
        <strain evidence="3">ATCC 51168 / LMG 8142 / SP-6</strain>
    </source>
</reference>
<dbReference type="Proteomes" id="UP000001693">
    <property type="component" value="Chromosome"/>
</dbReference>
<dbReference type="STRING" id="395495.Lcho_1253"/>
<keyword evidence="3" id="KW-1185">Reference proteome</keyword>
<gene>
    <name evidence="2" type="ordered locus">Lcho_1253</name>
</gene>
<feature type="domain" description="Rhodanese" evidence="1">
    <location>
        <begin position="56"/>
        <end position="146"/>
    </location>
</feature>
<dbReference type="Pfam" id="PF00581">
    <property type="entry name" value="Rhodanese"/>
    <property type="match status" value="1"/>
</dbReference>
<sequence length="153" mass="16519" precursor="true">MRTDSPIVEPSSLRRVSRRRLAWLVLATAALGVAGCGEAGASADAVSLDFARAEHESGRAVLIDIREPDEHATGVAAGARLLPMRQLGRRLAEIPADPAQPVLLICNTQNRSSATLRALRERGYGHVRYVQGGMSEWARRGWPMVRPAGRSGD</sequence>
<protein>
    <submittedName>
        <fullName evidence="2">Rhodanese domain protein</fullName>
    </submittedName>
</protein>
<evidence type="ECO:0000313" key="2">
    <source>
        <dbReference type="EMBL" id="ACB33522.1"/>
    </source>
</evidence>
<dbReference type="AlphaFoldDB" id="B1Y5D4"/>
<dbReference type="PANTHER" id="PTHR43031">
    <property type="entry name" value="FAD-DEPENDENT OXIDOREDUCTASE"/>
    <property type="match status" value="1"/>
</dbReference>
<dbReference type="CDD" id="cd00158">
    <property type="entry name" value="RHOD"/>
    <property type="match status" value="1"/>
</dbReference>
<dbReference type="eggNOG" id="COG0607">
    <property type="taxonomic scope" value="Bacteria"/>
</dbReference>
<accession>B1Y5D4</accession>
<dbReference type="PANTHER" id="PTHR43031:SF1">
    <property type="entry name" value="PYRIDINE NUCLEOTIDE-DISULPHIDE OXIDOREDUCTASE"/>
    <property type="match status" value="1"/>
</dbReference>
<organism evidence="2 3">
    <name type="scientific">Leptothrix cholodnii (strain ATCC 51168 / LMG 8142 / SP-6)</name>
    <name type="common">Leptothrix discophora (strain SP-6)</name>
    <dbReference type="NCBI Taxonomy" id="395495"/>
    <lineage>
        <taxon>Bacteria</taxon>
        <taxon>Pseudomonadati</taxon>
        <taxon>Pseudomonadota</taxon>
        <taxon>Betaproteobacteria</taxon>
        <taxon>Burkholderiales</taxon>
        <taxon>Sphaerotilaceae</taxon>
        <taxon>Leptothrix</taxon>
    </lineage>
</organism>
<dbReference type="SUPFAM" id="SSF52821">
    <property type="entry name" value="Rhodanese/Cell cycle control phosphatase"/>
    <property type="match status" value="1"/>
</dbReference>
<dbReference type="EMBL" id="CP001013">
    <property type="protein sequence ID" value="ACB33522.1"/>
    <property type="molecule type" value="Genomic_DNA"/>
</dbReference>
<dbReference type="HOGENOM" id="CLU_089574_1_5_4"/>
<name>B1Y5D4_LEPCP</name>
<evidence type="ECO:0000313" key="3">
    <source>
        <dbReference type="Proteomes" id="UP000001693"/>
    </source>
</evidence>
<dbReference type="InterPro" id="IPR001763">
    <property type="entry name" value="Rhodanese-like_dom"/>
</dbReference>
<dbReference type="RefSeq" id="WP_012346284.1">
    <property type="nucleotide sequence ID" value="NC_010524.1"/>
</dbReference>
<proteinExistence type="predicted"/>
<dbReference type="SMART" id="SM00450">
    <property type="entry name" value="RHOD"/>
    <property type="match status" value="1"/>
</dbReference>
<dbReference type="InterPro" id="IPR036873">
    <property type="entry name" value="Rhodanese-like_dom_sf"/>
</dbReference>
<dbReference type="PROSITE" id="PS50206">
    <property type="entry name" value="RHODANESE_3"/>
    <property type="match status" value="1"/>
</dbReference>
<dbReference type="InterPro" id="IPR050229">
    <property type="entry name" value="GlpE_sulfurtransferase"/>
</dbReference>
<dbReference type="Gene3D" id="3.40.250.10">
    <property type="entry name" value="Rhodanese-like domain"/>
    <property type="match status" value="1"/>
</dbReference>
<dbReference type="OrthoDB" id="9800872at2"/>
<dbReference type="KEGG" id="lch:Lcho_1253"/>